<sequence>MKYQAVAFATSTLMGLASAGSNHQHHHGHVRRVEKREVPLEHSHELYLKITGEFLNKNNPKKIGDPVFGLLGDAAAIKGAGQVTNLACLHQETADQAFTNAKAAKDIRGMSGALVYAALERNTQGVGKTSDACTDKAVNPEIAAIKQHQDPASDNAAATNKAIALELAKQLASVGGDPLLALESGTFAPGDKKDTTFRGNACDTSTDPVGCIFTEKKLVLDATPDEIKAAVAGITPTVTGGTGELKANHIDFAGLPVAGQPAGATGGGKAANTSDSTAGSGNGNKNNGNKKAGSSSSKAQSTTDKDASCNANSAKAVGDKATNKASNSTTGGGGGGESNTGTGNAAAGTNVQTFTGDLGGLPPPVLQTDGKRPFSVNGDSFVGKGAALGRSCDVQKNKCATAVNTGQLKASVSQCDEQNAQCHSQNKLRRRRLSRRRQDGSWIRTRQAANDFGKCTDPTIVFSKSLPDRKEPGFIPSNTRDFNHGSAQRIGIIAGFICDRLNDNCKAAKTTVANCKSAQQAAAAATQDQAAADAFNKVITGGAAAAGGGGNATAQATCA</sequence>
<feature type="region of interest" description="Disordered" evidence="1">
    <location>
        <begin position="261"/>
        <end position="366"/>
    </location>
</feature>
<evidence type="ECO:0000256" key="1">
    <source>
        <dbReference type="SAM" id="MobiDB-lite"/>
    </source>
</evidence>
<dbReference type="STRING" id="5466.A0A4R8RQ35"/>
<feature type="compositionally biased region" description="Low complexity" evidence="1">
    <location>
        <begin position="339"/>
        <end position="350"/>
    </location>
</feature>
<protein>
    <submittedName>
        <fullName evidence="2">Uncharacterized protein</fullName>
    </submittedName>
</protein>
<evidence type="ECO:0000313" key="3">
    <source>
        <dbReference type="Proteomes" id="UP000295703"/>
    </source>
</evidence>
<accession>A0A4R8RQ35</accession>
<feature type="compositionally biased region" description="Low complexity" evidence="1">
    <location>
        <begin position="283"/>
        <end position="299"/>
    </location>
</feature>
<dbReference type="PANTHER" id="PTHR34587">
    <property type="entry name" value="VWFA DOMAIN-CONTAINING PROTEIN"/>
    <property type="match status" value="1"/>
</dbReference>
<reference evidence="2 3" key="1">
    <citation type="submission" date="2018-12" db="EMBL/GenBank/DDBJ databases">
        <title>Genome sequence and assembly of Colletotrichum trifolii.</title>
        <authorList>
            <person name="Gan P."/>
            <person name="Shirasu K."/>
        </authorList>
    </citation>
    <scope>NUCLEOTIDE SEQUENCE [LARGE SCALE GENOMIC DNA]</scope>
    <source>
        <strain evidence="2 3">543-2</strain>
    </source>
</reference>
<proteinExistence type="predicted"/>
<dbReference type="Proteomes" id="UP000295703">
    <property type="component" value="Unassembled WGS sequence"/>
</dbReference>
<name>A0A4R8RQ35_COLTR</name>
<keyword evidence="3" id="KW-1185">Reference proteome</keyword>
<dbReference type="AlphaFoldDB" id="A0A4R8RQ35"/>
<organism evidence="2 3">
    <name type="scientific">Colletotrichum trifolii</name>
    <dbReference type="NCBI Taxonomy" id="5466"/>
    <lineage>
        <taxon>Eukaryota</taxon>
        <taxon>Fungi</taxon>
        <taxon>Dikarya</taxon>
        <taxon>Ascomycota</taxon>
        <taxon>Pezizomycotina</taxon>
        <taxon>Sordariomycetes</taxon>
        <taxon>Hypocreomycetidae</taxon>
        <taxon>Glomerellales</taxon>
        <taxon>Glomerellaceae</taxon>
        <taxon>Colletotrichum</taxon>
        <taxon>Colletotrichum orbiculare species complex</taxon>
    </lineage>
</organism>
<gene>
    <name evidence="2" type="ORF">CTRI78_v001468</name>
</gene>
<comment type="caution">
    <text evidence="2">The sequence shown here is derived from an EMBL/GenBank/DDBJ whole genome shotgun (WGS) entry which is preliminary data.</text>
</comment>
<dbReference type="InterPro" id="IPR053216">
    <property type="entry name" value="Appressorial_penetr-assoc"/>
</dbReference>
<dbReference type="PANTHER" id="PTHR34587:SF1">
    <property type="entry name" value="CIRCUMSPOROZOITE PROTEIN"/>
    <property type="match status" value="1"/>
</dbReference>
<evidence type="ECO:0000313" key="2">
    <source>
        <dbReference type="EMBL" id="TDZ72076.1"/>
    </source>
</evidence>
<dbReference type="EMBL" id="RYZW01000008">
    <property type="protein sequence ID" value="TDZ72076.1"/>
    <property type="molecule type" value="Genomic_DNA"/>
</dbReference>